<sequence length="39" mass="4778">MKVKYNYYFLILVCQSELFWQRIENLCYYLKGSITSCIC</sequence>
<accession>A0A1B6Q275</accession>
<dbReference type="InParanoid" id="A0A1B6Q275"/>
<dbReference type="Gramene" id="KXG31965">
    <property type="protein sequence ID" value="KXG31965"/>
    <property type="gene ID" value="SORBI_3003G084600"/>
</dbReference>
<dbReference type="AlphaFoldDB" id="A0A1B6Q275"/>
<evidence type="ECO:0000313" key="2">
    <source>
        <dbReference type="Proteomes" id="UP000000768"/>
    </source>
</evidence>
<name>A0A1B6Q275_SORBI</name>
<dbReference type="Proteomes" id="UP000000768">
    <property type="component" value="Chromosome 3"/>
</dbReference>
<dbReference type="EMBL" id="CM000762">
    <property type="protein sequence ID" value="KXG31965.1"/>
    <property type="molecule type" value="Genomic_DNA"/>
</dbReference>
<protein>
    <submittedName>
        <fullName evidence="1">Uncharacterized protein</fullName>
    </submittedName>
</protein>
<gene>
    <name evidence="1" type="ORF">SORBI_3003G084600</name>
</gene>
<keyword evidence="2" id="KW-1185">Reference proteome</keyword>
<evidence type="ECO:0000313" key="1">
    <source>
        <dbReference type="EMBL" id="KXG31965.1"/>
    </source>
</evidence>
<proteinExistence type="predicted"/>
<reference evidence="2" key="2">
    <citation type="journal article" date="2018" name="Plant J.">
        <title>The Sorghum bicolor reference genome: improved assembly, gene annotations, a transcriptome atlas, and signatures of genome organization.</title>
        <authorList>
            <person name="McCormick R.F."/>
            <person name="Truong S.K."/>
            <person name="Sreedasyam A."/>
            <person name="Jenkins J."/>
            <person name="Shu S."/>
            <person name="Sims D."/>
            <person name="Kennedy M."/>
            <person name="Amirebrahimi M."/>
            <person name="Weers B.D."/>
            <person name="McKinley B."/>
            <person name="Mattison A."/>
            <person name="Morishige D.T."/>
            <person name="Grimwood J."/>
            <person name="Schmutz J."/>
            <person name="Mullet J.E."/>
        </authorList>
    </citation>
    <scope>NUCLEOTIDE SEQUENCE [LARGE SCALE GENOMIC DNA]</scope>
    <source>
        <strain evidence="2">cv. BTx623</strain>
    </source>
</reference>
<organism evidence="1 2">
    <name type="scientific">Sorghum bicolor</name>
    <name type="common">Sorghum</name>
    <name type="synonym">Sorghum vulgare</name>
    <dbReference type="NCBI Taxonomy" id="4558"/>
    <lineage>
        <taxon>Eukaryota</taxon>
        <taxon>Viridiplantae</taxon>
        <taxon>Streptophyta</taxon>
        <taxon>Embryophyta</taxon>
        <taxon>Tracheophyta</taxon>
        <taxon>Spermatophyta</taxon>
        <taxon>Magnoliopsida</taxon>
        <taxon>Liliopsida</taxon>
        <taxon>Poales</taxon>
        <taxon>Poaceae</taxon>
        <taxon>PACMAD clade</taxon>
        <taxon>Panicoideae</taxon>
        <taxon>Andropogonodae</taxon>
        <taxon>Andropogoneae</taxon>
        <taxon>Sorghinae</taxon>
        <taxon>Sorghum</taxon>
    </lineage>
</organism>
<reference evidence="1 2" key="1">
    <citation type="journal article" date="2009" name="Nature">
        <title>The Sorghum bicolor genome and the diversification of grasses.</title>
        <authorList>
            <person name="Paterson A.H."/>
            <person name="Bowers J.E."/>
            <person name="Bruggmann R."/>
            <person name="Dubchak I."/>
            <person name="Grimwood J."/>
            <person name="Gundlach H."/>
            <person name="Haberer G."/>
            <person name="Hellsten U."/>
            <person name="Mitros T."/>
            <person name="Poliakov A."/>
            <person name="Schmutz J."/>
            <person name="Spannagl M."/>
            <person name="Tang H."/>
            <person name="Wang X."/>
            <person name="Wicker T."/>
            <person name="Bharti A.K."/>
            <person name="Chapman J."/>
            <person name="Feltus F.A."/>
            <person name="Gowik U."/>
            <person name="Grigoriev I.V."/>
            <person name="Lyons E."/>
            <person name="Maher C.A."/>
            <person name="Martis M."/>
            <person name="Narechania A."/>
            <person name="Otillar R.P."/>
            <person name="Penning B.W."/>
            <person name="Salamov A.A."/>
            <person name="Wang Y."/>
            <person name="Zhang L."/>
            <person name="Carpita N.C."/>
            <person name="Freeling M."/>
            <person name="Gingle A.R."/>
            <person name="Hash C.T."/>
            <person name="Keller B."/>
            <person name="Klein P."/>
            <person name="Kresovich S."/>
            <person name="McCann M.C."/>
            <person name="Ming R."/>
            <person name="Peterson D.G."/>
            <person name="Mehboob-ur-Rahman"/>
            <person name="Ware D."/>
            <person name="Westhoff P."/>
            <person name="Mayer K.F."/>
            <person name="Messing J."/>
            <person name="Rokhsar D.S."/>
        </authorList>
    </citation>
    <scope>NUCLEOTIDE SEQUENCE [LARGE SCALE GENOMIC DNA]</scope>
    <source>
        <strain evidence="2">cv. BTx623</strain>
    </source>
</reference>